<accession>A0AAW0M0J5</accession>
<proteinExistence type="inferred from homology"/>
<evidence type="ECO:0000256" key="10">
    <source>
        <dbReference type="SAM" id="MobiDB-lite"/>
    </source>
</evidence>
<evidence type="ECO:0000256" key="2">
    <source>
        <dbReference type="ARBA" id="ARBA00006899"/>
    </source>
</evidence>
<reference evidence="11" key="3">
    <citation type="submission" date="2023-07" db="EMBL/GenBank/DDBJ databases">
        <title>An improved reference 1 genome and first organelle genomes of Quercus suber.</title>
        <authorList>
            <consortium name="Genosuber Consortium"/>
            <person name="Usie A."/>
            <person name="Serra O."/>
            <person name="Barros P."/>
        </authorList>
    </citation>
    <scope>NUCLEOTIDE SEQUENCE</scope>
    <source>
        <strain evidence="11">HL8</strain>
        <tissue evidence="11">Leaves</tissue>
    </source>
</reference>
<comment type="similarity">
    <text evidence="2">Belongs to the RRN7/TAF1B family.</text>
</comment>
<feature type="compositionally biased region" description="Polar residues" evidence="10">
    <location>
        <begin position="600"/>
        <end position="609"/>
    </location>
</feature>
<keyword evidence="5" id="KW-0862">Zinc</keyword>
<dbReference type="EMBL" id="PKMF04000032">
    <property type="protein sequence ID" value="KAK7856906.1"/>
    <property type="molecule type" value="Genomic_DNA"/>
</dbReference>
<keyword evidence="8" id="KW-0804">Transcription</keyword>
<keyword evidence="4" id="KW-0863">Zinc-finger</keyword>
<comment type="caution">
    <text evidence="11">The sequence shown here is derived from an EMBL/GenBank/DDBJ whole genome shotgun (WGS) entry which is preliminary data.</text>
</comment>
<dbReference type="PANTHER" id="PTHR31576:SF2">
    <property type="entry name" value="TATA BOX-BINDING PROTEIN-ASSOCIATED FACTOR RNA POLYMERASE I SUBUNIT B"/>
    <property type="match status" value="1"/>
</dbReference>
<dbReference type="AlphaFoldDB" id="A0AAW0M0J5"/>
<keyword evidence="6" id="KW-0805">Transcription regulation</keyword>
<evidence type="ECO:0000256" key="8">
    <source>
        <dbReference type="ARBA" id="ARBA00023163"/>
    </source>
</evidence>
<keyword evidence="7" id="KW-0238">DNA-binding</keyword>
<sequence length="829" mass="94217">MADPKNLACQSCGFVGLSSDSDGYFYCDRCGAQAEDFIEIGVADEDFVDKGFGGGAVYIASLNRRVGGSQANIKPEPLSQPEFATPNSNLFWSSLTQNIDNETTPIKKEEEFYEADLDGPTGPEDFGGSVKVKPTFEDYYNEIRIRYVLGLQYMIQFQCEALVREFKVSPLICGLAGTIWMRFVACSAVFDDDWADQTIQNSEMERTDEPEDHKRRKYREEPHNMYGQRAVMIWYRSLRKRIPLSCSLGVSFLACHIAREAILPTDIVKWSLEGKVPYFAAFVEIEKCIGRPSSACPISSRIMFGPSQALPFQKLESLAAIIAQSIGLDLPPVNFYAIASRYLQKLCLPTEKILPHACRISEWSMPPGLWLSTNELRLPTRVCVMSILIVAIRIVYNIHGFGVWEKSLSSHGDSSSTSNHIGQLDPMCDSEMGDDAGEASGSPCQDADDLGTNYYRHSSQVQKSKLDAAELLRKLEARYKEIANTYEYSKDLPTYLQYCKDVVFAGLEPSFEDHDEEKLIEEFWDFYQNEKDSEPSEDFEGGHRAFNKKRLRDEGLASHISIDTKRTRDEGCVSGPSSDDGTSHADESQLGLGGDKNSESNDQASAETLQSETIRRLKLDMEENRFYYIPPRVKIKRLDYLHYVRKKDEGVYTYAAHADYYILLRACARVAQLDIRIMHTGVLSLEKRLAWLENRIDHCLHLTPPNVSFSIRRLKLDMEENRFYYIPPRVKIKRLDYLHYVRKKDEGVYTYAAHADYYILLRACARVAQLDIRIMHTGVLSLEKRLAWLENRIDHCLHLTPPNVSCQFCSDIAPEHADDDSIGLSNLNI</sequence>
<organism evidence="11">
    <name type="scientific">Quercus suber</name>
    <name type="common">Cork oak</name>
    <dbReference type="NCBI Taxonomy" id="58331"/>
    <lineage>
        <taxon>Eukaryota</taxon>
        <taxon>Viridiplantae</taxon>
        <taxon>Streptophyta</taxon>
        <taxon>Embryophyta</taxon>
        <taxon>Tracheophyta</taxon>
        <taxon>Spermatophyta</taxon>
        <taxon>Magnoliopsida</taxon>
        <taxon>eudicotyledons</taxon>
        <taxon>Gunneridae</taxon>
        <taxon>Pentapetalae</taxon>
        <taxon>rosids</taxon>
        <taxon>fabids</taxon>
        <taxon>Fagales</taxon>
        <taxon>Fagaceae</taxon>
        <taxon>Quercus</taxon>
    </lineage>
</organism>
<feature type="region of interest" description="Disordered" evidence="10">
    <location>
        <begin position="411"/>
        <end position="444"/>
    </location>
</feature>
<evidence type="ECO:0000256" key="1">
    <source>
        <dbReference type="ARBA" id="ARBA00004604"/>
    </source>
</evidence>
<dbReference type="InterPro" id="IPR033599">
    <property type="entry name" value="TAF1B/Rrn7"/>
</dbReference>
<evidence type="ECO:0000256" key="4">
    <source>
        <dbReference type="ARBA" id="ARBA00022771"/>
    </source>
</evidence>
<dbReference type="PANTHER" id="PTHR31576">
    <property type="entry name" value="TATA BOX-BINDING PROTEIN-ASSOCIATED FACTOR RNA POLYMERASE I SUBUNIT B"/>
    <property type="match status" value="1"/>
</dbReference>
<gene>
    <name evidence="11" type="primary">MEE12</name>
    <name evidence="11" type="ORF">CFP56_020917</name>
</gene>
<comment type="subcellular location">
    <subcellularLocation>
        <location evidence="1">Nucleus</location>
        <location evidence="1">Nucleolus</location>
    </subcellularLocation>
</comment>
<dbReference type="GO" id="GO:0070860">
    <property type="term" value="C:RNA polymerase I core factor complex"/>
    <property type="evidence" value="ECO:0007669"/>
    <property type="project" value="InterPro"/>
</dbReference>
<protein>
    <submittedName>
        <fullName evidence="11">Tata box-binding protein-associated factor rna polymerase i subunit b</fullName>
    </submittedName>
</protein>
<dbReference type="GO" id="GO:0008270">
    <property type="term" value="F:zinc ion binding"/>
    <property type="evidence" value="ECO:0007669"/>
    <property type="project" value="UniProtKB-KW"/>
</dbReference>
<evidence type="ECO:0000313" key="11">
    <source>
        <dbReference type="EMBL" id="KAK7856906.1"/>
    </source>
</evidence>
<evidence type="ECO:0000256" key="9">
    <source>
        <dbReference type="ARBA" id="ARBA00023242"/>
    </source>
</evidence>
<evidence type="ECO:0000256" key="7">
    <source>
        <dbReference type="ARBA" id="ARBA00023125"/>
    </source>
</evidence>
<keyword evidence="3" id="KW-0479">Metal-binding</keyword>
<reference evidence="11" key="2">
    <citation type="journal article" date="2018" name="Sci. Data">
        <title>The draft genome sequence of cork oak.</title>
        <authorList>
            <person name="Ramos A.M."/>
            <person name="Usie A."/>
            <person name="Barbosa P."/>
            <person name="Barros P.M."/>
            <person name="Capote T."/>
            <person name="Chaves I."/>
            <person name="Simoes F."/>
            <person name="Abreu I."/>
            <person name="Carrasquinho I."/>
            <person name="Faro C."/>
            <person name="Guimaraes J.B."/>
            <person name="Mendonca D."/>
            <person name="Nobrega F."/>
            <person name="Rodrigues L."/>
            <person name="Saibo N.J.M."/>
            <person name="Varela M.C."/>
            <person name="Egas C."/>
            <person name="Matos J."/>
            <person name="Miguel C.M."/>
            <person name="Oliveira M.M."/>
            <person name="Ricardo C.P."/>
            <person name="Goncalves S."/>
        </authorList>
    </citation>
    <scope>NUCLEOTIDE SEQUENCE [LARGE SCALE GENOMIC DNA]</scope>
    <source>
        <strain evidence="11">HL8</strain>
    </source>
</reference>
<reference evidence="11" key="1">
    <citation type="submission" date="2017-12" db="EMBL/GenBank/DDBJ databases">
        <authorList>
            <person name="Barbosa P."/>
            <person name="Usie A."/>
            <person name="Ramos A.M."/>
        </authorList>
    </citation>
    <scope>NUCLEOTIDE SEQUENCE</scope>
    <source>
        <strain evidence="11">HL8</strain>
        <tissue evidence="11">Leaves</tissue>
    </source>
</reference>
<evidence type="ECO:0000256" key="6">
    <source>
        <dbReference type="ARBA" id="ARBA00023015"/>
    </source>
</evidence>
<dbReference type="GO" id="GO:0042790">
    <property type="term" value="P:nucleolar large rRNA transcription by RNA polymerase I"/>
    <property type="evidence" value="ECO:0007669"/>
    <property type="project" value="TreeGrafter"/>
</dbReference>
<evidence type="ECO:0000256" key="3">
    <source>
        <dbReference type="ARBA" id="ARBA00022723"/>
    </source>
</evidence>
<name>A0AAW0M0J5_QUESU</name>
<feature type="region of interest" description="Disordered" evidence="10">
    <location>
        <begin position="566"/>
        <end position="609"/>
    </location>
</feature>
<evidence type="ECO:0000256" key="5">
    <source>
        <dbReference type="ARBA" id="ARBA00022833"/>
    </source>
</evidence>
<dbReference type="GO" id="GO:0001164">
    <property type="term" value="F:RNA polymerase I core promoter sequence-specific DNA binding"/>
    <property type="evidence" value="ECO:0007669"/>
    <property type="project" value="InterPro"/>
</dbReference>
<keyword evidence="9" id="KW-0539">Nucleus</keyword>